<feature type="domain" description="Radical SAM core" evidence="10">
    <location>
        <begin position="137"/>
        <end position="367"/>
    </location>
</feature>
<evidence type="ECO:0000259" key="9">
    <source>
        <dbReference type="PROSITE" id="PS51449"/>
    </source>
</evidence>
<dbReference type="Pfam" id="PF04055">
    <property type="entry name" value="Radical_SAM"/>
    <property type="match status" value="1"/>
</dbReference>
<evidence type="ECO:0000259" key="10">
    <source>
        <dbReference type="PROSITE" id="PS51918"/>
    </source>
</evidence>
<comment type="cofactor">
    <cofactor evidence="1">
        <name>[4Fe-4S] cluster</name>
        <dbReference type="ChEBI" id="CHEBI:49883"/>
    </cofactor>
</comment>
<feature type="domain" description="MTTase N-terminal" evidence="9">
    <location>
        <begin position="6"/>
        <end position="116"/>
    </location>
</feature>
<keyword evidence="6" id="KW-0408">Iron</keyword>
<evidence type="ECO:0000256" key="4">
    <source>
        <dbReference type="ARBA" id="ARBA00022691"/>
    </source>
</evidence>
<dbReference type="InterPro" id="IPR013848">
    <property type="entry name" value="Methylthiotransferase_N"/>
</dbReference>
<evidence type="ECO:0000313" key="12">
    <source>
        <dbReference type="Proteomes" id="UP000308530"/>
    </source>
</evidence>
<evidence type="ECO:0000256" key="6">
    <source>
        <dbReference type="ARBA" id="ARBA00023004"/>
    </source>
</evidence>
<dbReference type="EMBL" id="CP058350">
    <property type="protein sequence ID" value="QLF68813.1"/>
    <property type="molecule type" value="Genomic_DNA"/>
</dbReference>
<evidence type="ECO:0000256" key="1">
    <source>
        <dbReference type="ARBA" id="ARBA00001966"/>
    </source>
</evidence>
<dbReference type="PROSITE" id="PS51449">
    <property type="entry name" value="MTTASE_N"/>
    <property type="match status" value="1"/>
</dbReference>
<proteinExistence type="predicted"/>
<dbReference type="InterPro" id="IPR006638">
    <property type="entry name" value="Elp3/MiaA/NifB-like_rSAM"/>
</dbReference>
<dbReference type="SMART" id="SM00729">
    <property type="entry name" value="Elp3"/>
    <property type="match status" value="1"/>
</dbReference>
<dbReference type="NCBIfam" id="TIGR01579">
    <property type="entry name" value="MiaB-like-C"/>
    <property type="match status" value="1"/>
</dbReference>
<evidence type="ECO:0000256" key="3">
    <source>
        <dbReference type="ARBA" id="ARBA00022679"/>
    </source>
</evidence>
<feature type="coiled-coil region" evidence="8">
    <location>
        <begin position="17"/>
        <end position="63"/>
    </location>
</feature>
<organism evidence="11 12">
    <name type="scientific">Peteryoungia desertarenae</name>
    <dbReference type="NCBI Taxonomy" id="1813451"/>
    <lineage>
        <taxon>Bacteria</taxon>
        <taxon>Pseudomonadati</taxon>
        <taxon>Pseudomonadota</taxon>
        <taxon>Alphaproteobacteria</taxon>
        <taxon>Hyphomicrobiales</taxon>
        <taxon>Rhizobiaceae</taxon>
        <taxon>Peteryoungia</taxon>
    </lineage>
</organism>
<dbReference type="NCBIfam" id="TIGR00089">
    <property type="entry name" value="MiaB/RimO family radical SAM methylthiotransferase"/>
    <property type="match status" value="1"/>
</dbReference>
<accession>A0ABX6QJS6</accession>
<evidence type="ECO:0000256" key="5">
    <source>
        <dbReference type="ARBA" id="ARBA00022723"/>
    </source>
</evidence>
<protein>
    <submittedName>
        <fullName evidence="11">tRNA (N(6)-L-threonylcarbamoyladenosine(37)-C(2))-methylthiotransferase MtaB</fullName>
    </submittedName>
</protein>
<dbReference type="PANTHER" id="PTHR11918">
    <property type="entry name" value="RADICAL SAM PROTEINS"/>
    <property type="match status" value="1"/>
</dbReference>
<keyword evidence="5" id="KW-0479">Metal-binding</keyword>
<dbReference type="Pfam" id="PF00919">
    <property type="entry name" value="UPF0004"/>
    <property type="match status" value="1"/>
</dbReference>
<dbReference type="InterPro" id="IPR038135">
    <property type="entry name" value="Methylthiotransferase_N_sf"/>
</dbReference>
<dbReference type="Proteomes" id="UP000308530">
    <property type="component" value="Chromosome"/>
</dbReference>
<gene>
    <name evidence="11" type="primary">mtaB</name>
    <name evidence="11" type="ORF">FE840_004215</name>
</gene>
<keyword evidence="8" id="KW-0175">Coiled coil</keyword>
<dbReference type="InterPro" id="IPR005839">
    <property type="entry name" value="Methylthiotransferase"/>
</dbReference>
<dbReference type="PROSITE" id="PS01278">
    <property type="entry name" value="MTTASE_RADICAL"/>
    <property type="match status" value="1"/>
</dbReference>
<evidence type="ECO:0000256" key="8">
    <source>
        <dbReference type="SAM" id="Coils"/>
    </source>
</evidence>
<dbReference type="InterPro" id="IPR007197">
    <property type="entry name" value="rSAM"/>
</dbReference>
<dbReference type="Gene3D" id="3.80.30.20">
    <property type="entry name" value="tm_1862 like domain"/>
    <property type="match status" value="1"/>
</dbReference>
<dbReference type="InterPro" id="IPR058240">
    <property type="entry name" value="rSAM_sf"/>
</dbReference>
<sequence>MSEQKGAVEVITFGCRLNTYESEVMKAEAAKAGLDNAILVNTCAVTSEAVRQARQAIRRARRENPEARIIVTGCAAQTEAQNFADMPEVDAVLGNEEKLKAEHYRRLPDFGVSAEEKVAVNDIMSVTETAPQMVAHIDGHVRGFLQVQNGCDHRCTFCIIPYGRGNSRSVPMGAVVEQARKLVENGYREVVLTGVDATSYGADLPGNPTLGLLAKTLLKQVPEILRLRLSSIDSIEADSHLFDLIADEPRFMPHLHLSLQHGDDLILKRMKRRHSRADGIAFAEQVRRLRPGFAFGADMIAGFPTETEEMAANSARLAEEIGIAHLHVFPYSPRPGTPAARMPQLDRALVKQRAADLRAIAERLQMTHLKARVGTRQKLLVERHEMAHTEDFTLVAAPGYQPGELIDVVIGGQNGRHLTIASASASVAA</sequence>
<dbReference type="Gene3D" id="3.40.50.12160">
    <property type="entry name" value="Methylthiotransferase, N-terminal domain"/>
    <property type="match status" value="1"/>
</dbReference>
<keyword evidence="2" id="KW-0004">4Fe-4S</keyword>
<evidence type="ECO:0000256" key="7">
    <source>
        <dbReference type="ARBA" id="ARBA00023014"/>
    </source>
</evidence>
<dbReference type="PROSITE" id="PS51918">
    <property type="entry name" value="RADICAL_SAM"/>
    <property type="match status" value="1"/>
</dbReference>
<keyword evidence="3" id="KW-0808">Transferase</keyword>
<evidence type="ECO:0000256" key="2">
    <source>
        <dbReference type="ARBA" id="ARBA00022485"/>
    </source>
</evidence>
<evidence type="ECO:0000313" key="11">
    <source>
        <dbReference type="EMBL" id="QLF68813.1"/>
    </source>
</evidence>
<dbReference type="SUPFAM" id="SSF102114">
    <property type="entry name" value="Radical SAM enzymes"/>
    <property type="match status" value="1"/>
</dbReference>
<dbReference type="InterPro" id="IPR020612">
    <property type="entry name" value="Methylthiotransferase_CS"/>
</dbReference>
<keyword evidence="7" id="KW-0411">Iron-sulfur</keyword>
<dbReference type="CDD" id="cd01335">
    <property type="entry name" value="Radical_SAM"/>
    <property type="match status" value="1"/>
</dbReference>
<dbReference type="SFLD" id="SFLDG01082">
    <property type="entry name" value="B12-binding_domain_containing"/>
    <property type="match status" value="1"/>
</dbReference>
<dbReference type="RefSeq" id="WP_138286954.1">
    <property type="nucleotide sequence ID" value="NZ_CP058350.1"/>
</dbReference>
<dbReference type="InterPro" id="IPR023404">
    <property type="entry name" value="rSAM_horseshoe"/>
</dbReference>
<name>A0ABX6QJS6_9HYPH</name>
<keyword evidence="4" id="KW-0949">S-adenosyl-L-methionine</keyword>
<dbReference type="SFLD" id="SFLDS00029">
    <property type="entry name" value="Radical_SAM"/>
    <property type="match status" value="1"/>
</dbReference>
<dbReference type="PANTHER" id="PTHR11918:SF45">
    <property type="entry name" value="THREONYLCARBAMOYLADENOSINE TRNA METHYLTHIOTRANSFERASE"/>
    <property type="match status" value="1"/>
</dbReference>
<reference evidence="11 12" key="1">
    <citation type="submission" date="2020-06" db="EMBL/GenBank/DDBJ databases">
        <title>Genome sequence of Rhizobium sp strain ADMK78.</title>
        <authorList>
            <person name="Rahi P."/>
        </authorList>
    </citation>
    <scope>NUCLEOTIDE SEQUENCE [LARGE SCALE GENOMIC DNA]</scope>
    <source>
        <strain evidence="11 12">ADMK78</strain>
    </source>
</reference>
<keyword evidence="12" id="KW-1185">Reference proteome</keyword>
<dbReference type="InterPro" id="IPR006467">
    <property type="entry name" value="MiaB-like_bact"/>
</dbReference>